<dbReference type="AlphaFoldDB" id="A0A4S8LXS3"/>
<evidence type="ECO:0000313" key="2">
    <source>
        <dbReference type="Proteomes" id="UP000297245"/>
    </source>
</evidence>
<keyword evidence="2" id="KW-1185">Reference proteome</keyword>
<feature type="non-terminal residue" evidence="1">
    <location>
        <position position="57"/>
    </location>
</feature>
<gene>
    <name evidence="1" type="ORF">K435DRAFT_622780</name>
</gene>
<organism evidence="1 2">
    <name type="scientific">Dendrothele bispora (strain CBS 962.96)</name>
    <dbReference type="NCBI Taxonomy" id="1314807"/>
    <lineage>
        <taxon>Eukaryota</taxon>
        <taxon>Fungi</taxon>
        <taxon>Dikarya</taxon>
        <taxon>Basidiomycota</taxon>
        <taxon>Agaricomycotina</taxon>
        <taxon>Agaricomycetes</taxon>
        <taxon>Agaricomycetidae</taxon>
        <taxon>Agaricales</taxon>
        <taxon>Agaricales incertae sedis</taxon>
        <taxon>Dendrothele</taxon>
    </lineage>
</organism>
<dbReference type="Proteomes" id="UP000297245">
    <property type="component" value="Unassembled WGS sequence"/>
</dbReference>
<accession>A0A4S8LXS3</accession>
<protein>
    <submittedName>
        <fullName evidence="1">Uncharacterized protein</fullName>
    </submittedName>
</protein>
<feature type="non-terminal residue" evidence="1">
    <location>
        <position position="1"/>
    </location>
</feature>
<dbReference type="EMBL" id="ML179223">
    <property type="protein sequence ID" value="THU94474.1"/>
    <property type="molecule type" value="Genomic_DNA"/>
</dbReference>
<evidence type="ECO:0000313" key="1">
    <source>
        <dbReference type="EMBL" id="THU94474.1"/>
    </source>
</evidence>
<proteinExistence type="predicted"/>
<sequence>VTWTPELSQQLVNCILEDATIKNGLYPGPGGNQSTANGGGLSKVEHYFNLFEALFGE</sequence>
<name>A0A4S8LXS3_DENBC</name>
<reference evidence="1 2" key="1">
    <citation type="journal article" date="2019" name="Nat. Ecol. Evol.">
        <title>Megaphylogeny resolves global patterns of mushroom evolution.</title>
        <authorList>
            <person name="Varga T."/>
            <person name="Krizsan K."/>
            <person name="Foldi C."/>
            <person name="Dima B."/>
            <person name="Sanchez-Garcia M."/>
            <person name="Sanchez-Ramirez S."/>
            <person name="Szollosi G.J."/>
            <person name="Szarkandi J.G."/>
            <person name="Papp V."/>
            <person name="Albert L."/>
            <person name="Andreopoulos W."/>
            <person name="Angelini C."/>
            <person name="Antonin V."/>
            <person name="Barry K.W."/>
            <person name="Bougher N.L."/>
            <person name="Buchanan P."/>
            <person name="Buyck B."/>
            <person name="Bense V."/>
            <person name="Catcheside P."/>
            <person name="Chovatia M."/>
            <person name="Cooper J."/>
            <person name="Damon W."/>
            <person name="Desjardin D."/>
            <person name="Finy P."/>
            <person name="Geml J."/>
            <person name="Haridas S."/>
            <person name="Hughes K."/>
            <person name="Justo A."/>
            <person name="Karasinski D."/>
            <person name="Kautmanova I."/>
            <person name="Kiss B."/>
            <person name="Kocsube S."/>
            <person name="Kotiranta H."/>
            <person name="LaButti K.M."/>
            <person name="Lechner B.E."/>
            <person name="Liimatainen K."/>
            <person name="Lipzen A."/>
            <person name="Lukacs Z."/>
            <person name="Mihaltcheva S."/>
            <person name="Morgado L.N."/>
            <person name="Niskanen T."/>
            <person name="Noordeloos M.E."/>
            <person name="Ohm R.A."/>
            <person name="Ortiz-Santana B."/>
            <person name="Ovrebo C."/>
            <person name="Racz N."/>
            <person name="Riley R."/>
            <person name="Savchenko A."/>
            <person name="Shiryaev A."/>
            <person name="Soop K."/>
            <person name="Spirin V."/>
            <person name="Szebenyi C."/>
            <person name="Tomsovsky M."/>
            <person name="Tulloss R.E."/>
            <person name="Uehling J."/>
            <person name="Grigoriev I.V."/>
            <person name="Vagvolgyi C."/>
            <person name="Papp T."/>
            <person name="Martin F.M."/>
            <person name="Miettinen O."/>
            <person name="Hibbett D.S."/>
            <person name="Nagy L.G."/>
        </authorList>
    </citation>
    <scope>NUCLEOTIDE SEQUENCE [LARGE SCALE GENOMIC DNA]</scope>
    <source>
        <strain evidence="1 2">CBS 962.96</strain>
    </source>
</reference>
<dbReference type="OrthoDB" id="3266275at2759"/>